<dbReference type="EMBL" id="CM000140">
    <property type="protein sequence ID" value="EEE59848.1"/>
    <property type="molecule type" value="Genomic_DNA"/>
</dbReference>
<name>B9FBB0_ORYSJ</name>
<feature type="transmembrane region" description="Helical" evidence="7">
    <location>
        <begin position="324"/>
        <end position="350"/>
    </location>
</feature>
<feature type="compositionally biased region" description="Basic and acidic residues" evidence="6">
    <location>
        <begin position="27"/>
        <end position="38"/>
    </location>
</feature>
<evidence type="ECO:0008006" key="10">
    <source>
        <dbReference type="Google" id="ProtNLM"/>
    </source>
</evidence>
<keyword evidence="8" id="KW-0732">Signal</keyword>
<evidence type="ECO:0000256" key="6">
    <source>
        <dbReference type="SAM" id="MobiDB-lite"/>
    </source>
</evidence>
<organism evidence="9">
    <name type="scientific">Oryza sativa subsp. japonica</name>
    <name type="common">Rice</name>
    <dbReference type="NCBI Taxonomy" id="39947"/>
    <lineage>
        <taxon>Eukaryota</taxon>
        <taxon>Viridiplantae</taxon>
        <taxon>Streptophyta</taxon>
        <taxon>Embryophyta</taxon>
        <taxon>Tracheophyta</taxon>
        <taxon>Spermatophyta</taxon>
        <taxon>Magnoliopsida</taxon>
        <taxon>Liliopsida</taxon>
        <taxon>Poales</taxon>
        <taxon>Poaceae</taxon>
        <taxon>BOP clade</taxon>
        <taxon>Oryzoideae</taxon>
        <taxon>Oryzeae</taxon>
        <taxon>Oryzinae</taxon>
        <taxon>Oryza</taxon>
        <taxon>Oryza sativa</taxon>
    </lineage>
</organism>
<feature type="region of interest" description="Disordered" evidence="6">
    <location>
        <begin position="25"/>
        <end position="46"/>
    </location>
</feature>
<evidence type="ECO:0000256" key="1">
    <source>
        <dbReference type="ARBA" id="ARBA00004141"/>
    </source>
</evidence>
<keyword evidence="4 7" id="KW-1133">Transmembrane helix</keyword>
<feature type="transmembrane region" description="Helical" evidence="7">
    <location>
        <begin position="273"/>
        <end position="294"/>
    </location>
</feature>
<comment type="subcellular location">
    <subcellularLocation>
        <location evidence="1">Membrane</location>
        <topology evidence="1">Multi-pass membrane protein</topology>
    </subcellularLocation>
</comment>
<proteinExistence type="inferred from homology"/>
<dbReference type="InterPro" id="IPR002781">
    <property type="entry name" value="TM_pro_TauE-like"/>
</dbReference>
<evidence type="ECO:0000256" key="5">
    <source>
        <dbReference type="ARBA" id="ARBA00023136"/>
    </source>
</evidence>
<keyword evidence="5 7" id="KW-0472">Membrane</keyword>
<feature type="transmembrane region" description="Helical" evidence="7">
    <location>
        <begin position="362"/>
        <end position="385"/>
    </location>
</feature>
<dbReference type="Pfam" id="PF17181">
    <property type="entry name" value="EPF"/>
    <property type="match status" value="1"/>
</dbReference>
<keyword evidence="3 7" id="KW-0812">Transmembrane</keyword>
<evidence type="ECO:0000313" key="9">
    <source>
        <dbReference type="EMBL" id="EEE59848.1"/>
    </source>
</evidence>
<dbReference type="AlphaFoldDB" id="B9FBB0"/>
<dbReference type="PANTHER" id="PTHR14255:SF5">
    <property type="entry name" value="SULFITE EXPORTER TAUE_SAFE FAMILY PROTEIN 4"/>
    <property type="match status" value="1"/>
</dbReference>
<reference evidence="9" key="2">
    <citation type="submission" date="2008-12" db="EMBL/GenBank/DDBJ databases">
        <title>Improved gene annotation of the rice (Oryza sativa) genomes.</title>
        <authorList>
            <person name="Wang J."/>
            <person name="Li R."/>
            <person name="Fan W."/>
            <person name="Huang Q."/>
            <person name="Zhang J."/>
            <person name="Zhou Y."/>
            <person name="Hu Y."/>
            <person name="Zi S."/>
            <person name="Li J."/>
            <person name="Ni P."/>
            <person name="Zheng H."/>
            <person name="Zhang Y."/>
            <person name="Zhao M."/>
            <person name="Hao Q."/>
            <person name="McDermott J."/>
            <person name="Samudrala R."/>
            <person name="Kristiansen K."/>
            <person name="Wong G.K.-S."/>
        </authorList>
    </citation>
    <scope>NUCLEOTIDE SEQUENCE</scope>
</reference>
<evidence type="ECO:0000256" key="8">
    <source>
        <dbReference type="SAM" id="SignalP"/>
    </source>
</evidence>
<dbReference type="Pfam" id="PF01925">
    <property type="entry name" value="TauE"/>
    <property type="match status" value="1"/>
</dbReference>
<comment type="similarity">
    <text evidence="2">Belongs to the 4-toluene sulfonate uptake permease (TSUP) (TC 2.A.102) family.</text>
</comment>
<protein>
    <recommendedName>
        <fullName evidence="10">Sulfite exporter TauE/SafE family protein</fullName>
    </recommendedName>
</protein>
<gene>
    <name evidence="9" type="ORF">OsJ_12424</name>
</gene>
<evidence type="ECO:0000256" key="4">
    <source>
        <dbReference type="ARBA" id="ARBA00022989"/>
    </source>
</evidence>
<dbReference type="PANTHER" id="PTHR14255">
    <property type="entry name" value="CEREBLON"/>
    <property type="match status" value="1"/>
</dbReference>
<reference evidence="9" key="1">
    <citation type="journal article" date="2005" name="PLoS Biol.">
        <title>The genomes of Oryza sativa: a history of duplications.</title>
        <authorList>
            <person name="Yu J."/>
            <person name="Wang J."/>
            <person name="Lin W."/>
            <person name="Li S."/>
            <person name="Li H."/>
            <person name="Zhou J."/>
            <person name="Ni P."/>
            <person name="Dong W."/>
            <person name="Hu S."/>
            <person name="Zeng C."/>
            <person name="Zhang J."/>
            <person name="Zhang Y."/>
            <person name="Li R."/>
            <person name="Xu Z."/>
            <person name="Li S."/>
            <person name="Li X."/>
            <person name="Zheng H."/>
            <person name="Cong L."/>
            <person name="Lin L."/>
            <person name="Yin J."/>
            <person name="Geng J."/>
            <person name="Li G."/>
            <person name="Shi J."/>
            <person name="Liu J."/>
            <person name="Lv H."/>
            <person name="Li J."/>
            <person name="Wang J."/>
            <person name="Deng Y."/>
            <person name="Ran L."/>
            <person name="Shi X."/>
            <person name="Wang X."/>
            <person name="Wu Q."/>
            <person name="Li C."/>
            <person name="Ren X."/>
            <person name="Wang J."/>
            <person name="Wang X."/>
            <person name="Li D."/>
            <person name="Liu D."/>
            <person name="Zhang X."/>
            <person name="Ji Z."/>
            <person name="Zhao W."/>
            <person name="Sun Y."/>
            <person name="Zhang Z."/>
            <person name="Bao J."/>
            <person name="Han Y."/>
            <person name="Dong L."/>
            <person name="Ji J."/>
            <person name="Chen P."/>
            <person name="Wu S."/>
            <person name="Liu J."/>
            <person name="Xiao Y."/>
            <person name="Bu D."/>
            <person name="Tan J."/>
            <person name="Yang L."/>
            <person name="Ye C."/>
            <person name="Zhang J."/>
            <person name="Xu J."/>
            <person name="Zhou Y."/>
            <person name="Yu Y."/>
            <person name="Zhang B."/>
            <person name="Zhuang S."/>
            <person name="Wei H."/>
            <person name="Liu B."/>
            <person name="Lei M."/>
            <person name="Yu H."/>
            <person name="Li Y."/>
            <person name="Xu H."/>
            <person name="Wei S."/>
            <person name="He X."/>
            <person name="Fang L."/>
            <person name="Zhang Z."/>
            <person name="Zhang Y."/>
            <person name="Huang X."/>
            <person name="Su Z."/>
            <person name="Tong W."/>
            <person name="Li J."/>
            <person name="Tong Z."/>
            <person name="Li S."/>
            <person name="Ye J."/>
            <person name="Wang L."/>
            <person name="Fang L."/>
            <person name="Lei T."/>
            <person name="Chen C."/>
            <person name="Chen H."/>
            <person name="Xu Z."/>
            <person name="Li H."/>
            <person name="Huang H."/>
            <person name="Zhang F."/>
            <person name="Xu H."/>
            <person name="Li N."/>
            <person name="Zhao C."/>
            <person name="Li S."/>
            <person name="Dong L."/>
            <person name="Huang Y."/>
            <person name="Li L."/>
            <person name="Xi Y."/>
            <person name="Qi Q."/>
            <person name="Li W."/>
            <person name="Zhang B."/>
            <person name="Hu W."/>
            <person name="Zhang Y."/>
            <person name="Tian X."/>
            <person name="Jiao Y."/>
            <person name="Liang X."/>
            <person name="Jin J."/>
            <person name="Gao L."/>
            <person name="Zheng W."/>
            <person name="Hao B."/>
            <person name="Liu S."/>
            <person name="Wang W."/>
            <person name="Yuan L."/>
            <person name="Cao M."/>
            <person name="McDermott J."/>
            <person name="Samudrala R."/>
            <person name="Wang J."/>
            <person name="Wong G.K."/>
            <person name="Yang H."/>
        </authorList>
    </citation>
    <scope>NUCLEOTIDE SEQUENCE [LARGE SCALE GENOMIC DNA]</scope>
</reference>
<accession>B9FBB0</accession>
<feature type="transmembrane region" description="Helical" evidence="7">
    <location>
        <begin position="423"/>
        <end position="442"/>
    </location>
</feature>
<feature type="signal peptide" evidence="8">
    <location>
        <begin position="1"/>
        <end position="26"/>
    </location>
</feature>
<dbReference type="GO" id="GO:0016020">
    <property type="term" value="C:membrane"/>
    <property type="evidence" value="ECO:0007669"/>
    <property type="project" value="UniProtKB-SubCell"/>
</dbReference>
<dbReference type="Proteomes" id="UP000007752">
    <property type="component" value="Chromosome 3"/>
</dbReference>
<feature type="transmembrane region" description="Helical" evidence="7">
    <location>
        <begin position="392"/>
        <end position="411"/>
    </location>
</feature>
<evidence type="ECO:0000256" key="3">
    <source>
        <dbReference type="ARBA" id="ARBA00022692"/>
    </source>
</evidence>
<sequence length="465" mass="51230">MELLLLCSSSLLLLLLSSHGLPSTEGGELHHHQIKEPPPEVEQTGGKGWAAMSEALIGSRPPRCEGKCAPCGRCEAVQVPVAPRAGRLRAFFFSRAAAADDDDESSTNYKPLNWKCSLMLRTLPAKYFPRRCKSNAASHCPVFCTNSAIASAPPLKFSTKVGSSRNACVTNSTGTSSRSFYKGILMWKDETRIQMETREREEESKSSCAARDVVIDPSCEEPLLCQPQPKEKSALETFLFNLRWKNILVLMTVWSSFLVLQIFKNNSQSCSTFYWVINILQVPVALSVFLWEGVQLCRESRARRMDGNWECVCEASIEWSPAQLIFCAFCGLLGGTVGGLLGSGGGFILGPLLLELGCIPQVASATATFVMMFSSSLSVVEFYFLNRFPIPFAVYLICISILAGFWGQSLVRKLVHVLKRASLIVFILSSVIFASALTMGVVGTQKSISMINNHEYMGFLDFCEK</sequence>
<evidence type="ECO:0000256" key="7">
    <source>
        <dbReference type="SAM" id="Phobius"/>
    </source>
</evidence>
<feature type="chain" id="PRO_5002883763" description="Sulfite exporter TauE/SafE family protein" evidence="8">
    <location>
        <begin position="27"/>
        <end position="465"/>
    </location>
</feature>
<evidence type="ECO:0000256" key="2">
    <source>
        <dbReference type="ARBA" id="ARBA00009142"/>
    </source>
</evidence>